<dbReference type="InterPro" id="IPR015919">
    <property type="entry name" value="Cadherin-like_sf"/>
</dbReference>
<reference evidence="3 4" key="1">
    <citation type="submission" date="2022-05" db="EMBL/GenBank/DDBJ databases">
        <authorList>
            <person name="Park J.-S."/>
        </authorList>
    </citation>
    <scope>NUCLEOTIDE SEQUENCE [LARGE SCALE GENOMIC DNA]</scope>
    <source>
        <strain evidence="3 4">2012CJ35-5</strain>
    </source>
</reference>
<evidence type="ECO:0000313" key="3">
    <source>
        <dbReference type="EMBL" id="MCL6275671.1"/>
    </source>
</evidence>
<dbReference type="RefSeq" id="WP_249658858.1">
    <property type="nucleotide sequence ID" value="NZ_JAMFMA010000006.1"/>
</dbReference>
<feature type="region of interest" description="Disordered" evidence="2">
    <location>
        <begin position="1"/>
        <end position="21"/>
    </location>
</feature>
<dbReference type="Proteomes" id="UP001203607">
    <property type="component" value="Unassembled WGS sequence"/>
</dbReference>
<proteinExistence type="predicted"/>
<sequence length="551" mass="58210">TIPGSNQAPVVTNPGTQNSNEGEVVSLQINATDESTNLTYQANNLPPTLSINPNTGLISGSLAQAQPSGSFIEENGLLIIEAESSPLVPNWSLTNLDDETGIIAGSNHFNDQNGGTIPYEFTITTPGVYRFLWHSFYSGTVSSEENDNWLRFPNTGGAWFFGYQGTPASEAALITELEGDQNNIVFPIGSARVTPATTPEGSGGNGFFKIFLIGGNSQQYSWQANTSDNDSHHIYVRFENPGTYTFEISERSAGHAIDRIALFKVDGPSYSGSELNAFPESNSSGGTAGAAANSPYNVSVTVSDDNVPQESTTIQFDWVVGTDTGGGGGSPSQSVESFTLINADSNTDLFTITDGQQIDQASIQGIGLNIRANTNPSVVGSVSFNLSGPVNESRTENGAPYALFGDSGGNYNSTNLPLGSYTLSATPFSNASLGGDIGQALSIQFAIINGGAARSFNGENDSGIGGFNIALSPNPTASDVHVVTDLVEPVEKVYLFDMSGRLVKTVDIDVFESIGGTFDFSILGLEEGIYVVQIWSPNLDKVSEEKLIIRK</sequence>
<protein>
    <submittedName>
        <fullName evidence="3">T9SS type A sorting domain-containing protein</fullName>
    </submittedName>
</protein>
<accession>A0ABT0PWL2</accession>
<keyword evidence="4" id="KW-1185">Reference proteome</keyword>
<name>A0ABT0PWL2_9FLAO</name>
<feature type="non-terminal residue" evidence="3">
    <location>
        <position position="1"/>
    </location>
</feature>
<evidence type="ECO:0000256" key="2">
    <source>
        <dbReference type="SAM" id="MobiDB-lite"/>
    </source>
</evidence>
<dbReference type="SUPFAM" id="SSF49313">
    <property type="entry name" value="Cadherin-like"/>
    <property type="match status" value="1"/>
</dbReference>
<dbReference type="InterPro" id="IPR013783">
    <property type="entry name" value="Ig-like_fold"/>
</dbReference>
<dbReference type="InterPro" id="IPR026444">
    <property type="entry name" value="Secre_tail"/>
</dbReference>
<dbReference type="Pfam" id="PF05345">
    <property type="entry name" value="He_PIG"/>
    <property type="match status" value="1"/>
</dbReference>
<dbReference type="Gene3D" id="2.60.40.10">
    <property type="entry name" value="Immunoglobulins"/>
    <property type="match status" value="1"/>
</dbReference>
<evidence type="ECO:0000313" key="4">
    <source>
        <dbReference type="Proteomes" id="UP001203607"/>
    </source>
</evidence>
<keyword evidence="1" id="KW-0732">Signal</keyword>
<dbReference type="EMBL" id="JAMFMA010000006">
    <property type="protein sequence ID" value="MCL6275671.1"/>
    <property type="molecule type" value="Genomic_DNA"/>
</dbReference>
<organism evidence="3 4">
    <name type="scientific">Flagellimonas spongiicola</name>
    <dbReference type="NCBI Taxonomy" id="2942208"/>
    <lineage>
        <taxon>Bacteria</taxon>
        <taxon>Pseudomonadati</taxon>
        <taxon>Bacteroidota</taxon>
        <taxon>Flavobacteriia</taxon>
        <taxon>Flavobacteriales</taxon>
        <taxon>Flavobacteriaceae</taxon>
        <taxon>Flagellimonas</taxon>
    </lineage>
</organism>
<evidence type="ECO:0000256" key="1">
    <source>
        <dbReference type="ARBA" id="ARBA00022729"/>
    </source>
</evidence>
<gene>
    <name evidence="3" type="ORF">M3P19_16775</name>
</gene>
<comment type="caution">
    <text evidence="3">The sequence shown here is derived from an EMBL/GenBank/DDBJ whole genome shotgun (WGS) entry which is preliminary data.</text>
</comment>
<dbReference type="NCBIfam" id="TIGR04183">
    <property type="entry name" value="Por_Secre_tail"/>
    <property type="match status" value="1"/>
</dbReference>